<reference evidence="5 6" key="1">
    <citation type="submission" date="2024-02" db="EMBL/GenBank/DDBJ databases">
        <title>Bifidobacterium honeyensis sp. nov., isolated from the comb honey.</title>
        <authorList>
            <person name="Liu W."/>
            <person name="Li Y."/>
        </authorList>
    </citation>
    <scope>NUCLEOTIDE SEQUENCE [LARGE SCALE GENOMIC DNA]</scope>
    <source>
        <strain evidence="5 6">IMAU50988</strain>
    </source>
</reference>
<keyword evidence="6" id="KW-1185">Reference proteome</keyword>
<accession>A0ABU8ZPL9</accession>
<protein>
    <submittedName>
        <fullName evidence="5">Family 1 glycosylhydrolase</fullName>
    </submittedName>
</protein>
<dbReference type="RefSeq" id="WP_340469941.1">
    <property type="nucleotide sequence ID" value="NZ_JBANBB010000002.1"/>
</dbReference>
<dbReference type="PRINTS" id="PR00131">
    <property type="entry name" value="GLHYDRLASE1"/>
</dbReference>
<dbReference type="Pfam" id="PF00232">
    <property type="entry name" value="Glyco_hydro_1"/>
    <property type="match status" value="2"/>
</dbReference>
<evidence type="ECO:0000256" key="1">
    <source>
        <dbReference type="ARBA" id="ARBA00010838"/>
    </source>
</evidence>
<organism evidence="5 6">
    <name type="scientific">Bifidobacterium favimelis</name>
    <dbReference type="NCBI Taxonomy" id="3122979"/>
    <lineage>
        <taxon>Bacteria</taxon>
        <taxon>Bacillati</taxon>
        <taxon>Actinomycetota</taxon>
        <taxon>Actinomycetes</taxon>
        <taxon>Bifidobacteriales</taxon>
        <taxon>Bifidobacteriaceae</taxon>
        <taxon>Bifidobacterium</taxon>
    </lineage>
</organism>
<evidence type="ECO:0000256" key="4">
    <source>
        <dbReference type="RuleBase" id="RU003690"/>
    </source>
</evidence>
<dbReference type="InterPro" id="IPR001360">
    <property type="entry name" value="Glyco_hydro_1"/>
</dbReference>
<proteinExistence type="inferred from homology"/>
<dbReference type="PANTHER" id="PTHR10353:SF36">
    <property type="entry name" value="LP05116P"/>
    <property type="match status" value="1"/>
</dbReference>
<evidence type="ECO:0000256" key="2">
    <source>
        <dbReference type="ARBA" id="ARBA00022801"/>
    </source>
</evidence>
<evidence type="ECO:0000256" key="3">
    <source>
        <dbReference type="ARBA" id="ARBA00023295"/>
    </source>
</evidence>
<keyword evidence="3" id="KW-0326">Glycosidase</keyword>
<dbReference type="Proteomes" id="UP001373159">
    <property type="component" value="Unassembled WGS sequence"/>
</dbReference>
<evidence type="ECO:0000313" key="6">
    <source>
        <dbReference type="Proteomes" id="UP001373159"/>
    </source>
</evidence>
<sequence length="393" mass="44153">MPTPTYSFPRGFLWGAATAAHQIEGNNVNADWWEREHRPGGDVSEPSGDADDSYNRYAQDISLLADSGLNTYRFSVEWARVEPEEGFFSQAQILHYRGMIEACLEAGVTPMVTLNHMTLPRWLAHRGGWRDPASTDLFGRYVEHLLPILDGVTWVCTINEPNMVALTQGGQEGTDMAAASLPTPDPVISRSLVKAHRRAREVLSRRPGLRSGWTIACQDFQALPGCEREMEKYRYPREEFFSQAAKGDDFIGVQAYLRTFIGTDGPRPVPAGAERTLTGWEYYPAALGEAVRYTWQAAGYTPIVVTENGIATADDSRRIDYTFEALSSLYRAMIDGVAVEGYIHWSLLDNYEWGSYKPTFGLVSVDHETFERRPKPSLEWLGRVAKTGLLRRD</sequence>
<dbReference type="PANTHER" id="PTHR10353">
    <property type="entry name" value="GLYCOSYL HYDROLASE"/>
    <property type="match status" value="1"/>
</dbReference>
<comment type="similarity">
    <text evidence="1 4">Belongs to the glycosyl hydrolase 1 family.</text>
</comment>
<gene>
    <name evidence="5" type="ORF">V8P97_07040</name>
</gene>
<name>A0ABU8ZPL9_9BIFI</name>
<comment type="caution">
    <text evidence="5">The sequence shown here is derived from an EMBL/GenBank/DDBJ whole genome shotgun (WGS) entry which is preliminary data.</text>
</comment>
<dbReference type="InterPro" id="IPR017853">
    <property type="entry name" value="GH"/>
</dbReference>
<dbReference type="Gene3D" id="3.20.20.80">
    <property type="entry name" value="Glycosidases"/>
    <property type="match status" value="2"/>
</dbReference>
<keyword evidence="2" id="KW-0378">Hydrolase</keyword>
<dbReference type="EMBL" id="JBANBB010000002">
    <property type="protein sequence ID" value="MEK0307213.1"/>
    <property type="molecule type" value="Genomic_DNA"/>
</dbReference>
<evidence type="ECO:0000313" key="5">
    <source>
        <dbReference type="EMBL" id="MEK0307213.1"/>
    </source>
</evidence>
<dbReference type="SUPFAM" id="SSF51445">
    <property type="entry name" value="(Trans)glycosidases"/>
    <property type="match status" value="1"/>
</dbReference>